<keyword evidence="8 12" id="KW-0819">tRNA processing</keyword>
<evidence type="ECO:0000256" key="1">
    <source>
        <dbReference type="ARBA" id="ARBA00004496"/>
    </source>
</evidence>
<dbReference type="InterPro" id="IPR048641">
    <property type="entry name" value="RlmN_N"/>
</dbReference>
<comment type="miscellaneous">
    <text evidence="12">Reaction proceeds by a ping-pong mechanism involving intermediate methylation of a conserved cysteine residue.</text>
</comment>
<dbReference type="SUPFAM" id="SSF102114">
    <property type="entry name" value="Radical SAM enzymes"/>
    <property type="match status" value="1"/>
</dbReference>
<keyword evidence="12" id="KW-1015">Disulfide bond</keyword>
<keyword evidence="5 12" id="KW-0489">Methyltransferase</keyword>
<evidence type="ECO:0000256" key="5">
    <source>
        <dbReference type="ARBA" id="ARBA00022603"/>
    </source>
</evidence>
<feature type="binding site" evidence="12">
    <location>
        <begin position="160"/>
        <end position="161"/>
    </location>
    <ligand>
        <name>S-adenosyl-L-methionine</name>
        <dbReference type="ChEBI" id="CHEBI:59789"/>
    </ligand>
</feature>
<dbReference type="InterPro" id="IPR013785">
    <property type="entry name" value="Aldolase_TIM"/>
</dbReference>
<sequence>MEKTDIRSLNLEELKAWFKERGEKPFRAGQLYQWMHQKLAGSFDEMTNLSKGLREKLAGETEYTVLKPVEILTSEIDGTQKYLFELKDGNVIESVLMKYHHGNSVCISSQVGCRMGCRFCASTIGGKKRDLTASEMLEEVYEIQKISGERVSNLVLMGTGEPLDNYDNVRKFIELLTDENGLHISQRNVTLSTCGIVPNIRRLADEELQITLALSLHASSQEKREKLMPIAKQYELSEVMDACRYYHDKTGRRLTFEYSLVGGVNDHTEDARELAGLLKGLNGHVNLIPVNPIKERDFVQPTSAVTQAFKNKLEKYGINVTIRREMGRDINGACGQLRRSYMEKNKGEEEI</sequence>
<dbReference type="AlphaFoldDB" id="A0AAE3DRK1"/>
<dbReference type="Proteomes" id="UP001197875">
    <property type="component" value="Unassembled WGS sequence"/>
</dbReference>
<feature type="active site" description="Proton acceptor" evidence="12">
    <location>
        <position position="93"/>
    </location>
</feature>
<reference evidence="14 15" key="1">
    <citation type="submission" date="2021-10" db="EMBL/GenBank/DDBJ databases">
        <title>Anaerobic single-cell dispensing facilitates the cultivation of human gut bacteria.</title>
        <authorList>
            <person name="Afrizal A."/>
        </authorList>
    </citation>
    <scope>NUCLEOTIDE SEQUENCE [LARGE SCALE GENOMIC DNA]</scope>
    <source>
        <strain evidence="14 15">CLA-AA-H277</strain>
    </source>
</reference>
<evidence type="ECO:0000256" key="3">
    <source>
        <dbReference type="ARBA" id="ARBA00022490"/>
    </source>
</evidence>
<dbReference type="InterPro" id="IPR004383">
    <property type="entry name" value="rRNA_lsu_MTrfase_RlmN/Cfr"/>
</dbReference>
<comment type="caution">
    <text evidence="12">Lacks conserved residue(s) required for the propagation of feature annotation.</text>
</comment>
<dbReference type="InterPro" id="IPR058240">
    <property type="entry name" value="rSAM_sf"/>
</dbReference>
<keyword evidence="9 12" id="KW-0479">Metal-binding</keyword>
<dbReference type="GO" id="GO:0000049">
    <property type="term" value="F:tRNA binding"/>
    <property type="evidence" value="ECO:0007669"/>
    <property type="project" value="UniProtKB-UniRule"/>
</dbReference>
<dbReference type="InterPro" id="IPR007197">
    <property type="entry name" value="rSAM"/>
</dbReference>
<dbReference type="GO" id="GO:0070475">
    <property type="term" value="P:rRNA base methylation"/>
    <property type="evidence" value="ECO:0007669"/>
    <property type="project" value="UniProtKB-UniRule"/>
</dbReference>
<dbReference type="GO" id="GO:0051539">
    <property type="term" value="F:4 iron, 4 sulfur cluster binding"/>
    <property type="evidence" value="ECO:0007669"/>
    <property type="project" value="UniProtKB-UniRule"/>
</dbReference>
<keyword evidence="4 12" id="KW-0698">rRNA processing</keyword>
<dbReference type="PIRSF" id="PIRSF006004">
    <property type="entry name" value="CHP00048"/>
    <property type="match status" value="1"/>
</dbReference>
<dbReference type="GO" id="GO:0005737">
    <property type="term" value="C:cytoplasm"/>
    <property type="evidence" value="ECO:0007669"/>
    <property type="project" value="UniProtKB-SubCell"/>
</dbReference>
<comment type="catalytic activity">
    <reaction evidence="12">
        <text>adenosine(37) in tRNA + 2 reduced [2Fe-2S]-[ferredoxin] + 2 S-adenosyl-L-methionine = 2-methyladenosine(37) in tRNA + 5'-deoxyadenosine + L-methionine + 2 oxidized [2Fe-2S]-[ferredoxin] + S-adenosyl-L-homocysteine</text>
        <dbReference type="Rhea" id="RHEA:43332"/>
        <dbReference type="Rhea" id="RHEA-COMP:10000"/>
        <dbReference type="Rhea" id="RHEA-COMP:10001"/>
        <dbReference type="Rhea" id="RHEA-COMP:10162"/>
        <dbReference type="Rhea" id="RHEA-COMP:10485"/>
        <dbReference type="ChEBI" id="CHEBI:17319"/>
        <dbReference type="ChEBI" id="CHEBI:33737"/>
        <dbReference type="ChEBI" id="CHEBI:33738"/>
        <dbReference type="ChEBI" id="CHEBI:57844"/>
        <dbReference type="ChEBI" id="CHEBI:57856"/>
        <dbReference type="ChEBI" id="CHEBI:59789"/>
        <dbReference type="ChEBI" id="CHEBI:74411"/>
        <dbReference type="ChEBI" id="CHEBI:74497"/>
        <dbReference type="EC" id="2.1.1.192"/>
    </reaction>
</comment>
<dbReference type="Pfam" id="PF21016">
    <property type="entry name" value="RlmN_N"/>
    <property type="match status" value="1"/>
</dbReference>
<comment type="catalytic activity">
    <reaction evidence="12">
        <text>adenosine(2503) in 23S rRNA + 2 reduced [2Fe-2S]-[ferredoxin] + 2 S-adenosyl-L-methionine = 2-methyladenosine(2503) in 23S rRNA + 5'-deoxyadenosine + L-methionine + 2 oxidized [2Fe-2S]-[ferredoxin] + S-adenosyl-L-homocysteine</text>
        <dbReference type="Rhea" id="RHEA:42916"/>
        <dbReference type="Rhea" id="RHEA-COMP:10000"/>
        <dbReference type="Rhea" id="RHEA-COMP:10001"/>
        <dbReference type="Rhea" id="RHEA-COMP:10152"/>
        <dbReference type="Rhea" id="RHEA-COMP:10282"/>
        <dbReference type="ChEBI" id="CHEBI:17319"/>
        <dbReference type="ChEBI" id="CHEBI:33737"/>
        <dbReference type="ChEBI" id="CHEBI:33738"/>
        <dbReference type="ChEBI" id="CHEBI:57844"/>
        <dbReference type="ChEBI" id="CHEBI:57856"/>
        <dbReference type="ChEBI" id="CHEBI:59789"/>
        <dbReference type="ChEBI" id="CHEBI:74411"/>
        <dbReference type="ChEBI" id="CHEBI:74497"/>
        <dbReference type="EC" id="2.1.1.192"/>
    </reaction>
</comment>
<evidence type="ECO:0000256" key="12">
    <source>
        <dbReference type="HAMAP-Rule" id="MF_01849"/>
    </source>
</evidence>
<dbReference type="Pfam" id="PF04055">
    <property type="entry name" value="Radical_SAM"/>
    <property type="match status" value="1"/>
</dbReference>
<dbReference type="SFLD" id="SFLDS00029">
    <property type="entry name" value="Radical_SAM"/>
    <property type="match status" value="1"/>
</dbReference>
<feature type="binding site" evidence="12">
    <location>
        <position position="291"/>
    </location>
    <ligand>
        <name>S-adenosyl-L-methionine</name>
        <dbReference type="ChEBI" id="CHEBI:59789"/>
    </ligand>
</feature>
<keyword evidence="7 12" id="KW-0949">S-adenosyl-L-methionine</keyword>
<dbReference type="SFLD" id="SFLDG01062">
    <property type="entry name" value="methyltransferase_(Class_A)"/>
    <property type="match status" value="1"/>
</dbReference>
<dbReference type="CDD" id="cd01335">
    <property type="entry name" value="Radical_SAM"/>
    <property type="match status" value="1"/>
</dbReference>
<evidence type="ECO:0000256" key="8">
    <source>
        <dbReference type="ARBA" id="ARBA00022694"/>
    </source>
</evidence>
<dbReference type="SFLD" id="SFLDF00275">
    <property type="entry name" value="adenosine_C2_methyltransferase"/>
    <property type="match status" value="1"/>
</dbReference>
<dbReference type="GO" id="GO:0046872">
    <property type="term" value="F:metal ion binding"/>
    <property type="evidence" value="ECO:0007669"/>
    <property type="project" value="UniProtKB-KW"/>
</dbReference>
<proteinExistence type="inferred from homology"/>
<dbReference type="PROSITE" id="PS51918">
    <property type="entry name" value="RADICAL_SAM"/>
    <property type="match status" value="1"/>
</dbReference>
<dbReference type="PANTHER" id="PTHR30544">
    <property type="entry name" value="23S RRNA METHYLTRANSFERASE"/>
    <property type="match status" value="1"/>
</dbReference>
<accession>A0AAE3DRK1</accession>
<comment type="caution">
    <text evidence="14">The sequence shown here is derived from an EMBL/GenBank/DDBJ whole genome shotgun (WGS) entry which is preliminary data.</text>
</comment>
<evidence type="ECO:0000256" key="10">
    <source>
        <dbReference type="ARBA" id="ARBA00023004"/>
    </source>
</evidence>
<evidence type="ECO:0000256" key="7">
    <source>
        <dbReference type="ARBA" id="ARBA00022691"/>
    </source>
</evidence>
<feature type="binding site" evidence="12">
    <location>
        <begin position="215"/>
        <end position="217"/>
    </location>
    <ligand>
        <name>S-adenosyl-L-methionine</name>
        <dbReference type="ChEBI" id="CHEBI:59789"/>
    </ligand>
</feature>
<evidence type="ECO:0000256" key="6">
    <source>
        <dbReference type="ARBA" id="ARBA00022679"/>
    </source>
</evidence>
<feature type="binding site" evidence="12">
    <location>
        <position position="113"/>
    </location>
    <ligand>
        <name>[4Fe-4S] cluster</name>
        <dbReference type="ChEBI" id="CHEBI:49883"/>
        <note>4Fe-4S-S-AdoMet</note>
    </ligand>
</feature>
<feature type="domain" description="Radical SAM core" evidence="13">
    <location>
        <begin position="99"/>
        <end position="329"/>
    </location>
</feature>
<dbReference type="Gene3D" id="3.20.20.70">
    <property type="entry name" value="Aldolase class I"/>
    <property type="match status" value="1"/>
</dbReference>
<evidence type="ECO:0000256" key="2">
    <source>
        <dbReference type="ARBA" id="ARBA00022485"/>
    </source>
</evidence>
<keyword evidence="15" id="KW-1185">Reference proteome</keyword>
<feature type="binding site" evidence="12">
    <location>
        <position position="192"/>
    </location>
    <ligand>
        <name>S-adenosyl-L-methionine</name>
        <dbReference type="ChEBI" id="CHEBI:59789"/>
    </ligand>
</feature>
<feature type="binding site" evidence="12">
    <location>
        <position position="120"/>
    </location>
    <ligand>
        <name>[4Fe-4S] cluster</name>
        <dbReference type="ChEBI" id="CHEBI:49883"/>
        <note>4Fe-4S-S-AdoMet</note>
    </ligand>
</feature>
<comment type="similarity">
    <text evidence="12">Belongs to the radical SAM superfamily. RlmN family.</text>
</comment>
<comment type="function">
    <text evidence="12">Specifically methylates position 2 of adenine 2503 in 23S rRNA and position 2 of adenine 37 in tRNAs.</text>
</comment>
<evidence type="ECO:0000313" key="15">
    <source>
        <dbReference type="Proteomes" id="UP001197875"/>
    </source>
</evidence>
<keyword evidence="6 12" id="KW-0808">Transferase</keyword>
<name>A0AAE3DRK1_9FIRM</name>
<keyword evidence="11 12" id="KW-0411">Iron-sulfur</keyword>
<dbReference type="HAMAP" id="MF_01849">
    <property type="entry name" value="RNA_methyltr_RlmN"/>
    <property type="match status" value="1"/>
</dbReference>
<evidence type="ECO:0000259" key="13">
    <source>
        <dbReference type="PROSITE" id="PS51918"/>
    </source>
</evidence>
<dbReference type="PANTHER" id="PTHR30544:SF5">
    <property type="entry name" value="RADICAL SAM CORE DOMAIN-CONTAINING PROTEIN"/>
    <property type="match status" value="1"/>
</dbReference>
<dbReference type="GO" id="GO:0070040">
    <property type="term" value="F:rRNA (adenine(2503)-C2-)-methyltransferase activity"/>
    <property type="evidence" value="ECO:0007669"/>
    <property type="project" value="UniProtKB-UniRule"/>
</dbReference>
<dbReference type="GO" id="GO:0019843">
    <property type="term" value="F:rRNA binding"/>
    <property type="evidence" value="ECO:0007669"/>
    <property type="project" value="UniProtKB-UniRule"/>
</dbReference>
<dbReference type="GO" id="GO:0002935">
    <property type="term" value="F:tRNA (adenine(37)-C2)-methyltransferase activity"/>
    <property type="evidence" value="ECO:0007669"/>
    <property type="project" value="UniProtKB-UniRule"/>
</dbReference>
<feature type="binding site" evidence="12">
    <location>
        <position position="117"/>
    </location>
    <ligand>
        <name>[4Fe-4S] cluster</name>
        <dbReference type="ChEBI" id="CHEBI:49883"/>
        <note>4Fe-4S-S-AdoMet</note>
    </ligand>
</feature>
<evidence type="ECO:0000256" key="9">
    <source>
        <dbReference type="ARBA" id="ARBA00022723"/>
    </source>
</evidence>
<dbReference type="RefSeq" id="WP_178046708.1">
    <property type="nucleotide sequence ID" value="NZ_JAJEPR010000005.1"/>
</dbReference>
<dbReference type="NCBIfam" id="TIGR00048">
    <property type="entry name" value="rRNA_mod_RlmN"/>
    <property type="match status" value="1"/>
</dbReference>
<dbReference type="EMBL" id="JAJEPR010000005">
    <property type="protein sequence ID" value="MCC2189085.1"/>
    <property type="molecule type" value="Genomic_DNA"/>
</dbReference>
<organism evidence="14 15">
    <name type="scientific">Fusicatenibacter faecihominis</name>
    <dbReference type="NCBI Taxonomy" id="2881276"/>
    <lineage>
        <taxon>Bacteria</taxon>
        <taxon>Bacillati</taxon>
        <taxon>Bacillota</taxon>
        <taxon>Clostridia</taxon>
        <taxon>Lachnospirales</taxon>
        <taxon>Lachnospiraceae</taxon>
        <taxon>Fusicatenibacter</taxon>
    </lineage>
</organism>
<dbReference type="Gene3D" id="1.10.150.530">
    <property type="match status" value="1"/>
</dbReference>
<protein>
    <recommendedName>
        <fullName evidence="12">Probable dual-specificity RNA methyltransferase RlmN</fullName>
        <ecNumber evidence="12">2.1.1.192</ecNumber>
    </recommendedName>
    <alternativeName>
        <fullName evidence="12">23S rRNA (adenine(2503)-C(2))-methyltransferase</fullName>
    </alternativeName>
    <alternativeName>
        <fullName evidence="12">23S rRNA m2A2503 methyltransferase</fullName>
    </alternativeName>
    <alternativeName>
        <fullName evidence="12">Ribosomal RNA large subunit methyltransferase N</fullName>
    </alternativeName>
    <alternativeName>
        <fullName evidence="12">tRNA (adenine(37)-C(2))-methyltransferase</fullName>
    </alternativeName>
    <alternativeName>
        <fullName evidence="12">tRNA m2A37 methyltransferase</fullName>
    </alternativeName>
</protein>
<dbReference type="FunFam" id="3.20.20.70:FF:000014">
    <property type="entry name" value="Probable dual-specificity RNA methyltransferase RlmN"/>
    <property type="match status" value="1"/>
</dbReference>
<evidence type="ECO:0000256" key="11">
    <source>
        <dbReference type="ARBA" id="ARBA00023014"/>
    </source>
</evidence>
<dbReference type="GO" id="GO:0030488">
    <property type="term" value="P:tRNA methylation"/>
    <property type="evidence" value="ECO:0007669"/>
    <property type="project" value="UniProtKB-UniRule"/>
</dbReference>
<gene>
    <name evidence="12 14" type="primary">rlmN</name>
    <name evidence="14" type="ORF">LKD71_04480</name>
</gene>
<keyword evidence="3 12" id="KW-0963">Cytoplasm</keyword>
<dbReference type="InterPro" id="IPR040072">
    <property type="entry name" value="Methyltransferase_A"/>
</dbReference>
<keyword evidence="10 12" id="KW-0408">Iron</keyword>
<dbReference type="InterPro" id="IPR027492">
    <property type="entry name" value="RNA_MTrfase_RlmN"/>
</dbReference>
<evidence type="ECO:0000313" key="14">
    <source>
        <dbReference type="EMBL" id="MCC2189085.1"/>
    </source>
</evidence>
<feature type="active site" description="S-methylcysteine intermediate" evidence="12">
    <location>
        <position position="334"/>
    </location>
</feature>
<dbReference type="EC" id="2.1.1.192" evidence="12"/>
<comment type="subcellular location">
    <subcellularLocation>
        <location evidence="1 12">Cytoplasm</location>
    </subcellularLocation>
</comment>
<keyword evidence="2 12" id="KW-0004">4Fe-4S</keyword>
<evidence type="ECO:0000256" key="4">
    <source>
        <dbReference type="ARBA" id="ARBA00022552"/>
    </source>
</evidence>
<comment type="cofactor">
    <cofactor evidence="12">
        <name>[4Fe-4S] cluster</name>
        <dbReference type="ChEBI" id="CHEBI:49883"/>
    </cofactor>
    <text evidence="12">Binds 1 [4Fe-4S] cluster. The cluster is coordinated with 3 cysteines and an exchangeable S-adenosyl-L-methionine.</text>
</comment>